<reference evidence="1" key="1">
    <citation type="journal article" date="2015" name="Nature">
        <title>Complex archaea that bridge the gap between prokaryotes and eukaryotes.</title>
        <authorList>
            <person name="Spang A."/>
            <person name="Saw J.H."/>
            <person name="Jorgensen S.L."/>
            <person name="Zaremba-Niedzwiedzka K."/>
            <person name="Martijn J."/>
            <person name="Lind A.E."/>
            <person name="van Eijk R."/>
            <person name="Schleper C."/>
            <person name="Guy L."/>
            <person name="Ettema T.J."/>
        </authorList>
    </citation>
    <scope>NUCLEOTIDE SEQUENCE</scope>
</reference>
<comment type="caution">
    <text evidence="1">The sequence shown here is derived from an EMBL/GenBank/DDBJ whole genome shotgun (WGS) entry which is preliminary data.</text>
</comment>
<dbReference type="AlphaFoldDB" id="A0A0F9XIG7"/>
<sequence length="73" mass="8738">MSRTRGRSKTVWIREYDSRGKLVQNNGSYAIRKYNAYGNRFYYSVSISPKRQSWYQDFFCFSDAKQFARGLTK</sequence>
<organism evidence="1">
    <name type="scientific">marine sediment metagenome</name>
    <dbReference type="NCBI Taxonomy" id="412755"/>
    <lineage>
        <taxon>unclassified sequences</taxon>
        <taxon>metagenomes</taxon>
        <taxon>ecological metagenomes</taxon>
    </lineage>
</organism>
<accession>A0A0F9XIG7</accession>
<gene>
    <name evidence="1" type="ORF">LCGC14_0142510</name>
</gene>
<protein>
    <submittedName>
        <fullName evidence="1">Uncharacterized protein</fullName>
    </submittedName>
</protein>
<proteinExistence type="predicted"/>
<name>A0A0F9XIG7_9ZZZZ</name>
<evidence type="ECO:0000313" key="1">
    <source>
        <dbReference type="EMBL" id="KKN99006.1"/>
    </source>
</evidence>
<dbReference type="EMBL" id="LAZR01000049">
    <property type="protein sequence ID" value="KKN99006.1"/>
    <property type="molecule type" value="Genomic_DNA"/>
</dbReference>